<name>A0A292GS44_9HYPH</name>
<reference evidence="1" key="1">
    <citation type="submission" date="2016-07" db="EMBL/GenBank/DDBJ databases">
        <title>Genomics reveals synergistic degradation of pyrene by five bacteria in a mangrove sediment-derived bacterial consortium.</title>
        <authorList>
            <person name="Wanapaisan P."/>
            <person name="Vejarano F."/>
            <person name="Chakraborty J."/>
            <person name="Shintani M."/>
            <person name="Muangchinda C."/>
            <person name="Laothamteep N."/>
            <person name="Suzuki-Minakuchi C."/>
            <person name="Inoue K."/>
            <person name="Nojiri H."/>
            <person name="Pinyakong O."/>
        </authorList>
    </citation>
    <scope>NUCLEOTIDE SEQUENCE</scope>
    <source>
        <strain evidence="1">PW1</strain>
    </source>
</reference>
<dbReference type="EMBL" id="LC171369">
    <property type="protein sequence ID" value="BBA74440.1"/>
    <property type="molecule type" value="Genomic_DNA"/>
</dbReference>
<proteinExistence type="predicted"/>
<organism evidence="1">
    <name type="scientific">Ochrobactrum sp. PW1</name>
    <dbReference type="NCBI Taxonomy" id="1882222"/>
    <lineage>
        <taxon>Bacteria</taxon>
        <taxon>Pseudomonadati</taxon>
        <taxon>Pseudomonadota</taxon>
        <taxon>Alphaproteobacteria</taxon>
        <taxon>Hyphomicrobiales</taxon>
        <taxon>Brucellaceae</taxon>
        <taxon>Brucella/Ochrobactrum group</taxon>
        <taxon>Ochrobactrum</taxon>
    </lineage>
</organism>
<evidence type="ECO:0008006" key="2">
    <source>
        <dbReference type="Google" id="ProtNLM"/>
    </source>
</evidence>
<evidence type="ECO:0000313" key="1">
    <source>
        <dbReference type="EMBL" id="BBA74440.1"/>
    </source>
</evidence>
<sequence>MPETMKLEPCPFCQGTHVCLQSNVGARCTSDHAWVACNICGADGPECASEAEAVAAWNRRPAQQSEPVAWMYSGPECLTNVFLRQQSLGYVRAEVETPLYARPPADHELTPTTVDARETSDDEVEVGKFSANETALLASSVIIGRALASHDEAIRTATGFEGIERAADEEDRIMAELPSLLRLCELVANDAVDQRAAIFAMKRDRTGRGAIVAWLRGVLTMDRCCKNTINQCADAIERGQHMGSGKDD</sequence>
<accession>A0A292GS44</accession>
<protein>
    <recommendedName>
        <fullName evidence="2">Restriction alleviation protein, Lar family</fullName>
    </recommendedName>
</protein>
<dbReference type="Pfam" id="PF14354">
    <property type="entry name" value="Lar_restr_allev"/>
    <property type="match status" value="1"/>
</dbReference>
<dbReference type="AlphaFoldDB" id="A0A292GS44"/>